<dbReference type="InterPro" id="IPR029062">
    <property type="entry name" value="Class_I_gatase-like"/>
</dbReference>
<feature type="binding site" evidence="6">
    <location>
        <begin position="129"/>
        <end position="130"/>
    </location>
    <ligand>
        <name>L-glutamine</name>
        <dbReference type="ChEBI" id="CHEBI:58359"/>
    </ligand>
</feature>
<dbReference type="EC" id="4.3.3.6" evidence="6"/>
<feature type="binding site" evidence="6">
    <location>
        <position position="105"/>
    </location>
    <ligand>
        <name>L-glutamine</name>
        <dbReference type="ChEBI" id="CHEBI:58359"/>
    </ligand>
</feature>
<dbReference type="RefSeq" id="WP_394821976.1">
    <property type="nucleotide sequence ID" value="NZ_CP089984.1"/>
</dbReference>
<feature type="active site" description="Charge relay system" evidence="6">
    <location>
        <position position="165"/>
    </location>
</feature>
<dbReference type="PANTHER" id="PTHR31559">
    <property type="entry name" value="PYRIDOXAL 5'-PHOSPHATE SYNTHASE SUBUNIT SNO"/>
    <property type="match status" value="1"/>
</dbReference>
<comment type="similarity">
    <text evidence="1 6">Belongs to the glutaminase PdxT/SNO family.</text>
</comment>
<feature type="active site" description="Nucleophile" evidence="6">
    <location>
        <position position="78"/>
    </location>
</feature>
<dbReference type="NCBIfam" id="TIGR03800">
    <property type="entry name" value="PLP_synth_Pdx2"/>
    <property type="match status" value="1"/>
</dbReference>
<keyword evidence="3 6" id="KW-0315">Glutamine amidotransferase</keyword>
<evidence type="ECO:0000256" key="6">
    <source>
        <dbReference type="HAMAP-Rule" id="MF_01615"/>
    </source>
</evidence>
<proteinExistence type="inferred from homology"/>
<dbReference type="GO" id="GO:0004359">
    <property type="term" value="F:glutaminase activity"/>
    <property type="evidence" value="ECO:0007669"/>
    <property type="project" value="UniProtKB-EC"/>
</dbReference>
<evidence type="ECO:0000256" key="1">
    <source>
        <dbReference type="ARBA" id="ARBA00008345"/>
    </source>
</evidence>
<evidence type="ECO:0000256" key="5">
    <source>
        <dbReference type="ARBA" id="ARBA00049534"/>
    </source>
</evidence>
<evidence type="ECO:0000313" key="8">
    <source>
        <dbReference type="Proteomes" id="UP001370348"/>
    </source>
</evidence>
<name>A0ABZ2LPS9_9BACT</name>
<keyword evidence="8" id="KW-1185">Reference proteome</keyword>
<dbReference type="PROSITE" id="PS51130">
    <property type="entry name" value="PDXT_SNO_2"/>
    <property type="match status" value="1"/>
</dbReference>
<feature type="binding site" evidence="6">
    <location>
        <begin position="46"/>
        <end position="48"/>
    </location>
    <ligand>
        <name>L-glutamine</name>
        <dbReference type="ChEBI" id="CHEBI:58359"/>
    </ligand>
</feature>
<dbReference type="HAMAP" id="MF_01615">
    <property type="entry name" value="PdxT"/>
    <property type="match status" value="1"/>
</dbReference>
<dbReference type="GO" id="GO:0036381">
    <property type="term" value="F:pyridoxal 5'-phosphate synthase (glutamine hydrolysing) activity"/>
    <property type="evidence" value="ECO:0007669"/>
    <property type="project" value="UniProtKB-EC"/>
</dbReference>
<evidence type="ECO:0000256" key="3">
    <source>
        <dbReference type="ARBA" id="ARBA00022962"/>
    </source>
</evidence>
<dbReference type="Gene3D" id="3.40.50.880">
    <property type="match status" value="1"/>
</dbReference>
<comment type="function">
    <text evidence="6">Catalyzes the hydrolysis of glutamine to glutamate and ammonia as part of the biosynthesis of pyridoxal 5'-phosphate. The resulting ammonia molecule is channeled to the active site of PdxS.</text>
</comment>
<dbReference type="PIRSF" id="PIRSF005639">
    <property type="entry name" value="Glut_amidoT_SNO"/>
    <property type="match status" value="1"/>
</dbReference>
<comment type="pathway">
    <text evidence="6">Cofactor biosynthesis; pyridoxal 5'-phosphate biosynthesis.</text>
</comment>
<comment type="subunit">
    <text evidence="6">In the presence of PdxS, forms a dodecamer of heterodimers. Only shows activity in the heterodimer.</text>
</comment>
<dbReference type="PANTHER" id="PTHR31559:SF0">
    <property type="entry name" value="PYRIDOXAL 5'-PHOSPHATE SYNTHASE SUBUNIT SNO1-RELATED"/>
    <property type="match status" value="1"/>
</dbReference>
<keyword evidence="6" id="KW-0663">Pyridoxal phosphate</keyword>
<gene>
    <name evidence="6 7" type="primary">pdxT</name>
    <name evidence="7" type="ORF">LZC94_31460</name>
</gene>
<dbReference type="InterPro" id="IPR002161">
    <property type="entry name" value="PdxT/SNO"/>
</dbReference>
<evidence type="ECO:0000313" key="7">
    <source>
        <dbReference type="EMBL" id="WXB12355.1"/>
    </source>
</evidence>
<feature type="active site" description="Charge relay system" evidence="6">
    <location>
        <position position="167"/>
    </location>
</feature>
<comment type="catalytic activity">
    <reaction evidence="6">
        <text>aldehydo-D-ribose 5-phosphate + D-glyceraldehyde 3-phosphate + L-glutamine = pyridoxal 5'-phosphate + L-glutamate + phosphate + 3 H2O + H(+)</text>
        <dbReference type="Rhea" id="RHEA:31507"/>
        <dbReference type="ChEBI" id="CHEBI:15377"/>
        <dbReference type="ChEBI" id="CHEBI:15378"/>
        <dbReference type="ChEBI" id="CHEBI:29985"/>
        <dbReference type="ChEBI" id="CHEBI:43474"/>
        <dbReference type="ChEBI" id="CHEBI:58273"/>
        <dbReference type="ChEBI" id="CHEBI:58359"/>
        <dbReference type="ChEBI" id="CHEBI:59776"/>
        <dbReference type="ChEBI" id="CHEBI:597326"/>
        <dbReference type="EC" id="4.3.3.6"/>
    </reaction>
</comment>
<evidence type="ECO:0000256" key="2">
    <source>
        <dbReference type="ARBA" id="ARBA00022801"/>
    </source>
</evidence>
<dbReference type="Pfam" id="PF01174">
    <property type="entry name" value="SNO"/>
    <property type="match status" value="1"/>
</dbReference>
<dbReference type="CDD" id="cd01749">
    <property type="entry name" value="GATase1_PB"/>
    <property type="match status" value="1"/>
</dbReference>
<dbReference type="PROSITE" id="PS01236">
    <property type="entry name" value="PDXT_SNO_1"/>
    <property type="match status" value="1"/>
</dbReference>
<accession>A0ABZ2LPS9</accession>
<dbReference type="SUPFAM" id="SSF52317">
    <property type="entry name" value="Class I glutamine amidotransferase-like"/>
    <property type="match status" value="1"/>
</dbReference>
<dbReference type="EMBL" id="CP089984">
    <property type="protein sequence ID" value="WXB12355.1"/>
    <property type="molecule type" value="Genomic_DNA"/>
</dbReference>
<organism evidence="7 8">
    <name type="scientific">Pendulispora albinea</name>
    <dbReference type="NCBI Taxonomy" id="2741071"/>
    <lineage>
        <taxon>Bacteria</taxon>
        <taxon>Pseudomonadati</taxon>
        <taxon>Myxococcota</taxon>
        <taxon>Myxococcia</taxon>
        <taxon>Myxococcales</taxon>
        <taxon>Sorangiineae</taxon>
        <taxon>Pendulisporaceae</taxon>
        <taxon>Pendulispora</taxon>
    </lineage>
</organism>
<evidence type="ECO:0000256" key="4">
    <source>
        <dbReference type="ARBA" id="ARBA00023239"/>
    </source>
</evidence>
<keyword evidence="4 6" id="KW-0456">Lyase</keyword>
<reference evidence="7 8" key="1">
    <citation type="submission" date="2021-12" db="EMBL/GenBank/DDBJ databases">
        <title>Discovery of the Pendulisporaceae a myxobacterial family with distinct sporulation behavior and unique specialized metabolism.</title>
        <authorList>
            <person name="Garcia R."/>
            <person name="Popoff A."/>
            <person name="Bader C.D."/>
            <person name="Loehr J."/>
            <person name="Walesch S."/>
            <person name="Walt C."/>
            <person name="Boldt J."/>
            <person name="Bunk B."/>
            <person name="Haeckl F.J.F.P.J."/>
            <person name="Gunesch A.P."/>
            <person name="Birkelbach J."/>
            <person name="Nuebel U."/>
            <person name="Pietschmann T."/>
            <person name="Bach T."/>
            <person name="Mueller R."/>
        </authorList>
    </citation>
    <scope>NUCLEOTIDE SEQUENCE [LARGE SCALE GENOMIC DNA]</scope>
    <source>
        <strain evidence="7 8">MSr11954</strain>
    </source>
</reference>
<dbReference type="PROSITE" id="PS51273">
    <property type="entry name" value="GATASE_TYPE_1"/>
    <property type="match status" value="1"/>
</dbReference>
<dbReference type="Proteomes" id="UP001370348">
    <property type="component" value="Chromosome"/>
</dbReference>
<keyword evidence="2 6" id="KW-0378">Hydrolase</keyword>
<dbReference type="InterPro" id="IPR021196">
    <property type="entry name" value="PdxT/SNO_CS"/>
</dbReference>
<comment type="catalytic activity">
    <reaction evidence="5 6">
        <text>L-glutamine + H2O = L-glutamate + NH4(+)</text>
        <dbReference type="Rhea" id="RHEA:15889"/>
        <dbReference type="ChEBI" id="CHEBI:15377"/>
        <dbReference type="ChEBI" id="CHEBI:28938"/>
        <dbReference type="ChEBI" id="CHEBI:29985"/>
        <dbReference type="ChEBI" id="CHEBI:58359"/>
        <dbReference type="EC" id="3.5.1.2"/>
    </reaction>
</comment>
<dbReference type="EC" id="3.5.1.2" evidence="6"/>
<sequence>MRIGILALQGAFEKHAEVARSLGHEAVLVRSKADFEDLDGLILPGGESTVQLKLIDRFDLEWSLTRFAAAGKPILATCAGLILVARTVTQPEQRSFGFIDVHVARNAWGRQIDSFEAKADEGNLPLVFIRAPRILEVGEDVEVLARFRGEPVLVRQGNVTCATFHPELTNDPHVYRLAFRRSSAKGLPGFAPLGAGASAPHA</sequence>
<protein>
    <recommendedName>
        <fullName evidence="6">Pyridoxal 5'-phosphate synthase subunit PdxT</fullName>
        <ecNumber evidence="6">4.3.3.6</ecNumber>
    </recommendedName>
    <alternativeName>
        <fullName evidence="6">Pdx2</fullName>
    </alternativeName>
    <alternativeName>
        <fullName evidence="6">Pyridoxal 5'-phosphate synthase glutaminase subunit</fullName>
        <ecNumber evidence="6">3.5.1.2</ecNumber>
    </alternativeName>
</protein>